<keyword evidence="2 5" id="KW-0812">Transmembrane</keyword>
<feature type="transmembrane region" description="Helical" evidence="5">
    <location>
        <begin position="415"/>
        <end position="435"/>
    </location>
</feature>
<evidence type="ECO:0000259" key="6">
    <source>
        <dbReference type="PROSITE" id="PS50850"/>
    </source>
</evidence>
<feature type="transmembrane region" description="Helical" evidence="5">
    <location>
        <begin position="322"/>
        <end position="340"/>
    </location>
</feature>
<dbReference type="GO" id="GO:0046943">
    <property type="term" value="F:carboxylic acid transmembrane transporter activity"/>
    <property type="evidence" value="ECO:0007669"/>
    <property type="project" value="TreeGrafter"/>
</dbReference>
<sequence>MADSTLGYSQATPDSPPTVTAEEHAAKLKREARPMSNKEKLSAYFTIAAAALGLISDGYQNNLMTMANVVFKDLYPADYTSVVSTRVSNALLVGAVLGQFFVGLVCDRVGRKVALFATTAFIVLGAILATAAHASTPPASFGITGVGVGGEYPAGSTSASEAANEKMPKNRGPVFVMVTNFVLQSVLIFLIVLSAAGDNHLQTVWRVCFGIGILLPLGVFVVRMRMMSTILYRKGAIKHHVPYGLVFKRYWRSLIGTCCAWFLYDFVTFPNGVFSGTIISSVIKDSSIKKTGEWQLLLGTIALPGIFVGAWLCNIIGRRNTLMLGFSGYLVFGLIIGLAYDKITKIVPLFVVFYGLMQSSGNLGPGDMMGLVSVESYPTAIRGTCYGISAALGKVGAAVGTQAFTPIETNLGKKWTFIIAAICGVAGILVTYFFIPDMTGVDLADEDAKFMEYLAANGWEGRVGEDADEQLIVSVEKGSLDEKN</sequence>
<evidence type="ECO:0000256" key="5">
    <source>
        <dbReference type="SAM" id="Phobius"/>
    </source>
</evidence>
<accession>A0A6A4IMD2</accession>
<feature type="transmembrane region" description="Helical" evidence="5">
    <location>
        <begin position="203"/>
        <end position="224"/>
    </location>
</feature>
<keyword evidence="3 5" id="KW-1133">Transmembrane helix</keyword>
<dbReference type="Gene3D" id="1.20.1250.20">
    <property type="entry name" value="MFS general substrate transporter like domains"/>
    <property type="match status" value="1"/>
</dbReference>
<feature type="transmembrane region" description="Helical" evidence="5">
    <location>
        <begin position="346"/>
        <end position="364"/>
    </location>
</feature>
<dbReference type="PANTHER" id="PTHR23508">
    <property type="entry name" value="CARBOXYLIC ACID TRANSPORTER PROTEIN HOMOLOG"/>
    <property type="match status" value="1"/>
</dbReference>
<dbReference type="GO" id="GO:0005886">
    <property type="term" value="C:plasma membrane"/>
    <property type="evidence" value="ECO:0007669"/>
    <property type="project" value="TreeGrafter"/>
</dbReference>
<gene>
    <name evidence="7" type="ORF">BT96DRAFT_983659</name>
</gene>
<feature type="transmembrane region" description="Helical" evidence="5">
    <location>
        <begin position="174"/>
        <end position="197"/>
    </location>
</feature>
<dbReference type="Pfam" id="PF00083">
    <property type="entry name" value="Sugar_tr"/>
    <property type="match status" value="1"/>
</dbReference>
<evidence type="ECO:0000313" key="7">
    <source>
        <dbReference type="EMBL" id="KAE9411000.1"/>
    </source>
</evidence>
<evidence type="ECO:0000256" key="2">
    <source>
        <dbReference type="ARBA" id="ARBA00022692"/>
    </source>
</evidence>
<proteinExistence type="predicted"/>
<dbReference type="InterPro" id="IPR005828">
    <property type="entry name" value="MFS_sugar_transport-like"/>
</dbReference>
<keyword evidence="4 5" id="KW-0472">Membrane</keyword>
<keyword evidence="8" id="KW-1185">Reference proteome</keyword>
<dbReference type="InterPro" id="IPR020846">
    <property type="entry name" value="MFS_dom"/>
</dbReference>
<reference evidence="7" key="1">
    <citation type="journal article" date="2019" name="Environ. Microbiol.">
        <title>Fungal ecological strategies reflected in gene transcription - a case study of two litter decomposers.</title>
        <authorList>
            <person name="Barbi F."/>
            <person name="Kohler A."/>
            <person name="Barry K."/>
            <person name="Baskaran P."/>
            <person name="Daum C."/>
            <person name="Fauchery L."/>
            <person name="Ihrmark K."/>
            <person name="Kuo A."/>
            <person name="LaButti K."/>
            <person name="Lipzen A."/>
            <person name="Morin E."/>
            <person name="Grigoriev I.V."/>
            <person name="Henrissat B."/>
            <person name="Lindahl B."/>
            <person name="Martin F."/>
        </authorList>
    </citation>
    <scope>NUCLEOTIDE SEQUENCE</scope>
    <source>
        <strain evidence="7">JB14</strain>
    </source>
</reference>
<feature type="transmembrane region" description="Helical" evidence="5">
    <location>
        <begin position="113"/>
        <end position="132"/>
    </location>
</feature>
<organism evidence="7 8">
    <name type="scientific">Gymnopus androsaceus JB14</name>
    <dbReference type="NCBI Taxonomy" id="1447944"/>
    <lineage>
        <taxon>Eukaryota</taxon>
        <taxon>Fungi</taxon>
        <taxon>Dikarya</taxon>
        <taxon>Basidiomycota</taxon>
        <taxon>Agaricomycotina</taxon>
        <taxon>Agaricomycetes</taxon>
        <taxon>Agaricomycetidae</taxon>
        <taxon>Agaricales</taxon>
        <taxon>Marasmiineae</taxon>
        <taxon>Omphalotaceae</taxon>
        <taxon>Gymnopus</taxon>
    </lineage>
</organism>
<dbReference type="PANTHER" id="PTHR23508:SF10">
    <property type="entry name" value="CARBOXYLIC ACID TRANSPORTER PROTEIN HOMOLOG"/>
    <property type="match status" value="1"/>
</dbReference>
<evidence type="ECO:0000256" key="4">
    <source>
        <dbReference type="ARBA" id="ARBA00023136"/>
    </source>
</evidence>
<dbReference type="SUPFAM" id="SSF103473">
    <property type="entry name" value="MFS general substrate transporter"/>
    <property type="match status" value="1"/>
</dbReference>
<feature type="domain" description="Major facilitator superfamily (MFS) profile" evidence="6">
    <location>
        <begin position="46"/>
        <end position="439"/>
    </location>
</feature>
<feature type="transmembrane region" description="Helical" evidence="5">
    <location>
        <begin position="87"/>
        <end position="106"/>
    </location>
</feature>
<evidence type="ECO:0000313" key="8">
    <source>
        <dbReference type="Proteomes" id="UP000799118"/>
    </source>
</evidence>
<comment type="subcellular location">
    <subcellularLocation>
        <location evidence="1">Membrane</location>
        <topology evidence="1">Multi-pass membrane protein</topology>
    </subcellularLocation>
</comment>
<dbReference type="PROSITE" id="PS50850">
    <property type="entry name" value="MFS"/>
    <property type="match status" value="1"/>
</dbReference>
<evidence type="ECO:0000256" key="3">
    <source>
        <dbReference type="ARBA" id="ARBA00022989"/>
    </source>
</evidence>
<name>A0A6A4IMD2_9AGAR</name>
<feature type="transmembrane region" description="Helical" evidence="5">
    <location>
        <begin position="294"/>
        <end position="315"/>
    </location>
</feature>
<evidence type="ECO:0000256" key="1">
    <source>
        <dbReference type="ARBA" id="ARBA00004141"/>
    </source>
</evidence>
<protein>
    <submittedName>
        <fullName evidence="7">MFS Git1p-like glycerophosphoinositol permease</fullName>
    </submittedName>
</protein>
<dbReference type="OrthoDB" id="2153661at2759"/>
<dbReference type="Proteomes" id="UP000799118">
    <property type="component" value="Unassembled WGS sequence"/>
</dbReference>
<dbReference type="AlphaFoldDB" id="A0A6A4IMD2"/>
<dbReference type="EMBL" id="ML769384">
    <property type="protein sequence ID" value="KAE9411000.1"/>
    <property type="molecule type" value="Genomic_DNA"/>
</dbReference>
<feature type="transmembrane region" description="Helical" evidence="5">
    <location>
        <begin position="254"/>
        <end position="274"/>
    </location>
</feature>
<feature type="transmembrane region" description="Helical" evidence="5">
    <location>
        <begin position="41"/>
        <end position="59"/>
    </location>
</feature>
<dbReference type="InterPro" id="IPR036259">
    <property type="entry name" value="MFS_trans_sf"/>
</dbReference>